<gene>
    <name evidence="3" type="ORF">V1479_07750</name>
</gene>
<evidence type="ECO:0000259" key="2">
    <source>
        <dbReference type="Pfam" id="PF07992"/>
    </source>
</evidence>
<dbReference type="InterPro" id="IPR036188">
    <property type="entry name" value="FAD/NAD-bd_sf"/>
</dbReference>
<dbReference type="PRINTS" id="PR00368">
    <property type="entry name" value="FADPNR"/>
</dbReference>
<dbReference type="PANTHER" id="PTHR42949">
    <property type="entry name" value="ANAEROBIC GLYCEROL-3-PHOSPHATE DEHYDROGENASE SUBUNIT B"/>
    <property type="match status" value="1"/>
</dbReference>
<reference evidence="3 4" key="1">
    <citation type="submission" date="2024-01" db="EMBL/GenBank/DDBJ databases">
        <title>New evidence supports the origin of RcGTA from prophage.</title>
        <authorList>
            <person name="Xu Y."/>
            <person name="Liu B."/>
            <person name="Chen F."/>
        </authorList>
    </citation>
    <scope>NUCLEOTIDE SEQUENCE [LARGE SCALE GENOMIC DNA]</scope>
    <source>
        <strain evidence="3 4">CBW1107-2</strain>
    </source>
</reference>
<evidence type="ECO:0000313" key="4">
    <source>
        <dbReference type="Proteomes" id="UP001559025"/>
    </source>
</evidence>
<dbReference type="EMBL" id="JAZHFV010000002">
    <property type="protein sequence ID" value="MEX4007193.1"/>
    <property type="molecule type" value="Genomic_DNA"/>
</dbReference>
<keyword evidence="4" id="KW-1185">Reference proteome</keyword>
<dbReference type="SUPFAM" id="SSF51905">
    <property type="entry name" value="FAD/NAD(P)-binding domain"/>
    <property type="match status" value="1"/>
</dbReference>
<dbReference type="RefSeq" id="WP_368802394.1">
    <property type="nucleotide sequence ID" value="NZ_JAZHFV010000002.1"/>
</dbReference>
<accession>A0ABV3WRA9</accession>
<dbReference type="PANTHER" id="PTHR42949:SF3">
    <property type="entry name" value="ANAEROBIC GLYCEROL-3-PHOSPHATE DEHYDROGENASE SUBUNIT B"/>
    <property type="match status" value="1"/>
</dbReference>
<name>A0ABV3WRA9_9HYPH</name>
<dbReference type="Gene3D" id="3.50.50.60">
    <property type="entry name" value="FAD/NAD(P)-binding domain"/>
    <property type="match status" value="2"/>
</dbReference>
<keyword evidence="1" id="KW-0560">Oxidoreductase</keyword>
<evidence type="ECO:0000313" key="3">
    <source>
        <dbReference type="EMBL" id="MEX4007193.1"/>
    </source>
</evidence>
<evidence type="ECO:0000256" key="1">
    <source>
        <dbReference type="ARBA" id="ARBA00023002"/>
    </source>
</evidence>
<dbReference type="InterPro" id="IPR051691">
    <property type="entry name" value="Metab_Enz_Cyan_OpOx_G3PDH"/>
</dbReference>
<dbReference type="Pfam" id="PF07992">
    <property type="entry name" value="Pyr_redox_2"/>
    <property type="match status" value="1"/>
</dbReference>
<feature type="domain" description="FAD/NAD(P)-binding" evidence="2">
    <location>
        <begin position="2"/>
        <end position="286"/>
    </location>
</feature>
<proteinExistence type="predicted"/>
<protein>
    <submittedName>
        <fullName evidence="3">FAD-dependent oxidoreductase</fullName>
    </submittedName>
</protein>
<comment type="caution">
    <text evidence="3">The sequence shown here is derived from an EMBL/GenBank/DDBJ whole genome shotgun (WGS) entry which is preliminary data.</text>
</comment>
<sequence>MIVIGSGPAGLAAATTLASVASVLVLDRENCAGGIPRHCGHYPFGFREFHRLMKGPDYAKKLVDRAVKAGVRVATGVNVVELEPGPRVGVTSNAGRSHIRSKLVLIATGVRESSRAQRLIGGDKPGGILPTGALQGMVYLEGRRPFRRPVILGTELVSFSAIMTCGHAGIRPVAMIEPNPTVTARWPTGIYPWLKGITLHLSTDIKRIEGRSWVERVVLEGPAGETVVETDGVIVSGRFLPEATLLHGSHIERDPATGGPVVDSYGRCTDPAYFAAGNVLRPVETAGWSWAEGRAVGKAMCLALENALPARETPRLNLVGDALAWAIPQHVGTGAEAALDRLQLRVTRPVRGRLSMRVDGVEVASRRISTRPERRITLPLPHRSGSVEIVLEEE</sequence>
<dbReference type="InterPro" id="IPR023753">
    <property type="entry name" value="FAD/NAD-binding_dom"/>
</dbReference>
<organism evidence="3 4">
    <name type="scientific">Neoaquamicrobium sediminum</name>
    <dbReference type="NCBI Taxonomy" id="1849104"/>
    <lineage>
        <taxon>Bacteria</taxon>
        <taxon>Pseudomonadati</taxon>
        <taxon>Pseudomonadota</taxon>
        <taxon>Alphaproteobacteria</taxon>
        <taxon>Hyphomicrobiales</taxon>
        <taxon>Phyllobacteriaceae</taxon>
        <taxon>Neoaquamicrobium</taxon>
    </lineage>
</organism>
<dbReference type="Proteomes" id="UP001559025">
    <property type="component" value="Unassembled WGS sequence"/>
</dbReference>